<evidence type="ECO:0000313" key="1">
    <source>
        <dbReference type="EMBL" id="GAA4080754.1"/>
    </source>
</evidence>
<protein>
    <recommendedName>
        <fullName evidence="3">DUF541 domain-containing protein</fullName>
    </recommendedName>
</protein>
<evidence type="ECO:0000313" key="2">
    <source>
        <dbReference type="Proteomes" id="UP001500683"/>
    </source>
</evidence>
<evidence type="ECO:0008006" key="3">
    <source>
        <dbReference type="Google" id="ProtNLM"/>
    </source>
</evidence>
<dbReference type="InterPro" id="IPR007497">
    <property type="entry name" value="SIMPL/DUF541"/>
</dbReference>
<accession>A0ABP7W478</accession>
<dbReference type="Gene3D" id="3.30.70.2970">
    <property type="entry name" value="Protein of unknown function (DUF541), domain 2"/>
    <property type="match status" value="1"/>
</dbReference>
<dbReference type="Pfam" id="PF04402">
    <property type="entry name" value="SIMPL"/>
    <property type="match status" value="1"/>
</dbReference>
<dbReference type="EMBL" id="BAAAZG010000028">
    <property type="protein sequence ID" value="GAA4080754.1"/>
    <property type="molecule type" value="Genomic_DNA"/>
</dbReference>
<sequence>MGMSDAPVISVRGEVVLEAQPELALLSVHVQSQEDERRTALDRLVERNQHALDLIRSYGAAVERVETGGLAISPVLRQRRREGEIRAYQGTAWIKVTVVDFTVLGELVTRLGDMERTFVHGPQWDLRRDSEVYARAARQAAQEAVARARSYAEALGARLTGLVELADSGLIRDNVRAATPMMAAPMAAETYGAVPPSEPEPIVLEPETQLVRSSVEARFTVTAPDLDG</sequence>
<dbReference type="PANTHER" id="PTHR34387:SF2">
    <property type="entry name" value="SLR1258 PROTEIN"/>
    <property type="match status" value="1"/>
</dbReference>
<reference evidence="2" key="1">
    <citation type="journal article" date="2019" name="Int. J. Syst. Evol. Microbiol.">
        <title>The Global Catalogue of Microorganisms (GCM) 10K type strain sequencing project: providing services to taxonomists for standard genome sequencing and annotation.</title>
        <authorList>
            <consortium name="The Broad Institute Genomics Platform"/>
            <consortium name="The Broad Institute Genome Sequencing Center for Infectious Disease"/>
            <person name="Wu L."/>
            <person name="Ma J."/>
        </authorList>
    </citation>
    <scope>NUCLEOTIDE SEQUENCE [LARGE SCALE GENOMIC DNA]</scope>
    <source>
        <strain evidence="2">JCM 16702</strain>
    </source>
</reference>
<dbReference type="PANTHER" id="PTHR34387">
    <property type="entry name" value="SLR1258 PROTEIN"/>
    <property type="match status" value="1"/>
</dbReference>
<dbReference type="Gene3D" id="3.30.110.170">
    <property type="entry name" value="Protein of unknown function (DUF541), domain 1"/>
    <property type="match status" value="1"/>
</dbReference>
<name>A0ABP7W478_9ACTN</name>
<gene>
    <name evidence="1" type="ORF">GCM10022214_44290</name>
</gene>
<organism evidence="1 2">
    <name type="scientific">Actinomadura miaoliensis</name>
    <dbReference type="NCBI Taxonomy" id="430685"/>
    <lineage>
        <taxon>Bacteria</taxon>
        <taxon>Bacillati</taxon>
        <taxon>Actinomycetota</taxon>
        <taxon>Actinomycetes</taxon>
        <taxon>Streptosporangiales</taxon>
        <taxon>Thermomonosporaceae</taxon>
        <taxon>Actinomadura</taxon>
    </lineage>
</organism>
<proteinExistence type="predicted"/>
<keyword evidence="2" id="KW-1185">Reference proteome</keyword>
<dbReference type="Proteomes" id="UP001500683">
    <property type="component" value="Unassembled WGS sequence"/>
</dbReference>
<dbReference type="InterPro" id="IPR052022">
    <property type="entry name" value="26kDa_periplasmic_antigen"/>
</dbReference>
<comment type="caution">
    <text evidence="1">The sequence shown here is derived from an EMBL/GenBank/DDBJ whole genome shotgun (WGS) entry which is preliminary data.</text>
</comment>